<organism evidence="3 4">
    <name type="scientific">Actinomadura harenae</name>
    <dbReference type="NCBI Taxonomy" id="2483351"/>
    <lineage>
        <taxon>Bacteria</taxon>
        <taxon>Bacillati</taxon>
        <taxon>Actinomycetota</taxon>
        <taxon>Actinomycetes</taxon>
        <taxon>Streptosporangiales</taxon>
        <taxon>Thermomonosporaceae</taxon>
        <taxon>Actinomadura</taxon>
    </lineage>
</organism>
<dbReference type="InterPro" id="IPR025058">
    <property type="entry name" value="DUF3995"/>
</dbReference>
<feature type="transmembrane region" description="Helical" evidence="1">
    <location>
        <begin position="12"/>
        <end position="37"/>
    </location>
</feature>
<keyword evidence="1" id="KW-0472">Membrane</keyword>
<accession>A0A3M2LS35</accession>
<evidence type="ECO:0000256" key="1">
    <source>
        <dbReference type="SAM" id="Phobius"/>
    </source>
</evidence>
<dbReference type="RefSeq" id="WP_147481691.1">
    <property type="nucleotide sequence ID" value="NZ_JBHSKC010000009.1"/>
</dbReference>
<dbReference type="InterPro" id="IPR029058">
    <property type="entry name" value="AB_hydrolase_fold"/>
</dbReference>
<evidence type="ECO:0000313" key="4">
    <source>
        <dbReference type="Proteomes" id="UP000282674"/>
    </source>
</evidence>
<dbReference type="OrthoDB" id="9801162at2"/>
<keyword evidence="1" id="KW-0812">Transmembrane</keyword>
<keyword evidence="3" id="KW-0378">Hydrolase</keyword>
<dbReference type="InterPro" id="IPR000073">
    <property type="entry name" value="AB_hydrolase_1"/>
</dbReference>
<sequence>MSGDLRRRTAGRAVATLLAVDGVFHLYWATGMTWPATDDRSLSLAVLGGEVPFTPGVLLPLVAVLFGAATGVLLFSQRRFPRWTGLVTFGVATGMLVRGLVGIVWACGVLDGSGSTFFWLNLLLYTPVCLLFGTAAAWLAGVHRHLGRAVAITLPLVLTAAAMVGAYGWRPAEQRGYRSPFLASVPSRYLETPVARFHYVQAGTGGSPVVLLSPGAAWAFAWQEQLTALSRTHTVYVLDLPGQGYTTVRDPRFTWDLKGMTAAIDAFLTGMRLPSVALAGNSWSGGWALAYAQRHPDRVGRLALLAPSGLHERDPMTWEIMKMPLVGELLTNLAAGRGTVAPSVRALFVHKERATPAIIDEMWAPGTANVNLRSNYRLERGLDWRETQRALPSTRQPALVIWGRQDTVLPVAQAGRFGALLPNADVRVLEGCGHALTLDCPGQVNGLMEAFLR</sequence>
<dbReference type="PRINTS" id="PR00111">
    <property type="entry name" value="ABHYDROLASE"/>
</dbReference>
<evidence type="ECO:0000313" key="3">
    <source>
        <dbReference type="EMBL" id="RMI39710.1"/>
    </source>
</evidence>
<dbReference type="Proteomes" id="UP000282674">
    <property type="component" value="Unassembled WGS sequence"/>
</dbReference>
<feature type="transmembrane region" description="Helical" evidence="1">
    <location>
        <begin position="149"/>
        <end position="169"/>
    </location>
</feature>
<protein>
    <submittedName>
        <fullName evidence="3">Alpha/beta fold hydrolase</fullName>
    </submittedName>
</protein>
<feature type="domain" description="AB hydrolase-1" evidence="2">
    <location>
        <begin position="208"/>
        <end position="437"/>
    </location>
</feature>
<gene>
    <name evidence="3" type="ORF">EBO15_28990</name>
</gene>
<feature type="transmembrane region" description="Helical" evidence="1">
    <location>
        <begin position="83"/>
        <end position="106"/>
    </location>
</feature>
<dbReference type="SUPFAM" id="SSF53474">
    <property type="entry name" value="alpha/beta-Hydrolases"/>
    <property type="match status" value="1"/>
</dbReference>
<dbReference type="Pfam" id="PF00561">
    <property type="entry name" value="Abhydrolase_1"/>
    <property type="match status" value="1"/>
</dbReference>
<dbReference type="Gene3D" id="3.40.50.1820">
    <property type="entry name" value="alpha/beta hydrolase"/>
    <property type="match status" value="1"/>
</dbReference>
<evidence type="ECO:0000259" key="2">
    <source>
        <dbReference type="Pfam" id="PF00561"/>
    </source>
</evidence>
<dbReference type="GO" id="GO:0016787">
    <property type="term" value="F:hydrolase activity"/>
    <property type="evidence" value="ECO:0007669"/>
    <property type="project" value="UniProtKB-KW"/>
</dbReference>
<dbReference type="PANTHER" id="PTHR46438:SF11">
    <property type="entry name" value="LIPASE-RELATED"/>
    <property type="match status" value="1"/>
</dbReference>
<comment type="caution">
    <text evidence="3">The sequence shown here is derived from an EMBL/GenBank/DDBJ whole genome shotgun (WGS) entry which is preliminary data.</text>
</comment>
<name>A0A3M2LS35_9ACTN</name>
<proteinExistence type="predicted"/>
<feature type="transmembrane region" description="Helical" evidence="1">
    <location>
        <begin position="118"/>
        <end position="142"/>
    </location>
</feature>
<reference evidence="3 4" key="1">
    <citation type="submission" date="2018-10" db="EMBL/GenBank/DDBJ databases">
        <title>Isolation from soil.</title>
        <authorList>
            <person name="Hu J."/>
        </authorList>
    </citation>
    <scope>NUCLEOTIDE SEQUENCE [LARGE SCALE GENOMIC DNA]</scope>
    <source>
        <strain evidence="3 4">NEAU-Ht49</strain>
    </source>
</reference>
<dbReference type="PANTHER" id="PTHR46438">
    <property type="entry name" value="ALPHA/BETA-HYDROLASES SUPERFAMILY PROTEIN"/>
    <property type="match status" value="1"/>
</dbReference>
<dbReference type="AlphaFoldDB" id="A0A3M2LS35"/>
<dbReference type="Pfam" id="PF13160">
    <property type="entry name" value="DUF3995"/>
    <property type="match status" value="1"/>
</dbReference>
<keyword evidence="1" id="KW-1133">Transmembrane helix</keyword>
<feature type="transmembrane region" description="Helical" evidence="1">
    <location>
        <begin position="57"/>
        <end position="76"/>
    </location>
</feature>
<keyword evidence="4" id="KW-1185">Reference proteome</keyword>
<dbReference type="EMBL" id="RFFG01000063">
    <property type="protein sequence ID" value="RMI39710.1"/>
    <property type="molecule type" value="Genomic_DNA"/>
</dbReference>